<sequence length="209" mass="22878">MKRSCRCTLNEFARPAPTYNYRTMTGFSFMNIKIGSEDLPYLIVGIPCLAVLAIPLCFCLVMFLLACIPLLVLAPLVLLCMAPFTIKDIPQPMKLLWIPVLSVVVPVAFMLAIPLLLSIVPILLCVCPLLLLAPLAIFAVTPLLVFLQTVVGVPVFLQHVFPAAGTLWKLASESDAVSQLLDLMKHFKNAWEQKPTAPGKEPPYATSSS</sequence>
<reference evidence="2" key="1">
    <citation type="submission" date="2014-11" db="EMBL/GenBank/DDBJ databases">
        <title>Molecular phylogeny of cliff fern family Woodsiaceae with morphological implications.</title>
        <authorList>
            <person name="Shao Y.-Z."/>
            <person name="Wei R."/>
            <person name="Zhang X.-C."/>
        </authorList>
    </citation>
    <scope>NUCLEOTIDE SEQUENCE</scope>
</reference>
<keyword evidence="1" id="KW-1133">Transmembrane helix</keyword>
<dbReference type="AlphaFoldDB" id="A0A0K6SAX7"/>
<accession>A0A0K6SAX7</accession>
<feature type="transmembrane region" description="Helical" evidence="1">
    <location>
        <begin position="96"/>
        <end position="124"/>
    </location>
</feature>
<proteinExistence type="predicted"/>
<feature type="transmembrane region" description="Helical" evidence="1">
    <location>
        <begin position="39"/>
        <end position="56"/>
    </location>
</feature>
<keyword evidence="1" id="KW-0472">Membrane</keyword>
<organism evidence="2">
    <name type="scientific">Chromera velia CCMP2878</name>
    <dbReference type="NCBI Taxonomy" id="1169474"/>
    <lineage>
        <taxon>Eukaryota</taxon>
        <taxon>Sar</taxon>
        <taxon>Alveolata</taxon>
        <taxon>Colpodellida</taxon>
        <taxon>Chromeraceae</taxon>
        <taxon>Chromera</taxon>
    </lineage>
</organism>
<evidence type="ECO:0000313" key="2">
    <source>
        <dbReference type="EMBL" id="CUC10750.1"/>
    </source>
</evidence>
<dbReference type="EMBL" id="CDMZ01005550">
    <property type="protein sequence ID" value="CUC10750.1"/>
    <property type="molecule type" value="Genomic_DNA"/>
</dbReference>
<dbReference type="VEuPathDB" id="CryptoDB:Cvel_1951"/>
<feature type="transmembrane region" description="Helical" evidence="1">
    <location>
        <begin position="130"/>
        <end position="157"/>
    </location>
</feature>
<evidence type="ECO:0000256" key="1">
    <source>
        <dbReference type="SAM" id="Phobius"/>
    </source>
</evidence>
<feature type="transmembrane region" description="Helical" evidence="1">
    <location>
        <begin position="62"/>
        <end position="84"/>
    </location>
</feature>
<protein>
    <submittedName>
        <fullName evidence="2">Uncharacterized protein</fullName>
    </submittedName>
</protein>
<name>A0A0K6SAX7_9ALVE</name>
<gene>
    <name evidence="2" type="ORF">Cvel_1951.t1.CR1</name>
</gene>
<keyword evidence="1" id="KW-0812">Transmembrane</keyword>